<feature type="compositionally biased region" description="Basic and acidic residues" evidence="1">
    <location>
        <begin position="78"/>
        <end position="94"/>
    </location>
</feature>
<evidence type="ECO:0000313" key="3">
    <source>
        <dbReference type="EMBL" id="KAA1103646.1"/>
    </source>
</evidence>
<feature type="compositionally biased region" description="Polar residues" evidence="1">
    <location>
        <begin position="103"/>
        <end position="115"/>
    </location>
</feature>
<dbReference type="EMBL" id="VDEP01000392">
    <property type="protein sequence ID" value="KAA1090304.1"/>
    <property type="molecule type" value="Genomic_DNA"/>
</dbReference>
<feature type="compositionally biased region" description="Basic residues" evidence="1">
    <location>
        <begin position="1"/>
        <end position="10"/>
    </location>
</feature>
<gene>
    <name evidence="3" type="ORF">PGTUg99_001243</name>
    <name evidence="2" type="ORF">PGTUg99_001262</name>
</gene>
<feature type="region of interest" description="Disordered" evidence="1">
    <location>
        <begin position="1"/>
        <end position="137"/>
    </location>
</feature>
<comment type="caution">
    <text evidence="2">The sequence shown here is derived from an EMBL/GenBank/DDBJ whole genome shotgun (WGS) entry which is preliminary data.</text>
</comment>
<evidence type="ECO:0000313" key="2">
    <source>
        <dbReference type="EMBL" id="KAA1090304.1"/>
    </source>
</evidence>
<sequence>MSPSPSKRRSISSSHPTTPKNNKNGSRSTSKSISTNLDSPRSRTPKKKKQIPGQLTIDEMFKAHKFKQSTRAQSCTSPEKEAPNLAEHGSEKAEMVTLRRSKSQSNIPALASSSIRGLPNKSGITPQNQSEPNRARMTSLVVSTPHSICREI</sequence>
<name>A0A5B0NP75_PUCGR</name>
<feature type="compositionally biased region" description="Polar residues" evidence="1">
    <location>
        <begin position="15"/>
        <end position="39"/>
    </location>
</feature>
<evidence type="ECO:0000313" key="4">
    <source>
        <dbReference type="Proteomes" id="UP000325313"/>
    </source>
</evidence>
<protein>
    <submittedName>
        <fullName evidence="2">Uncharacterized protein</fullName>
    </submittedName>
</protein>
<accession>A0A5B0NP75</accession>
<proteinExistence type="predicted"/>
<dbReference type="Proteomes" id="UP000325313">
    <property type="component" value="Unassembled WGS sequence"/>
</dbReference>
<feature type="compositionally biased region" description="Polar residues" evidence="1">
    <location>
        <begin position="122"/>
        <end position="132"/>
    </location>
</feature>
<organism evidence="2 4">
    <name type="scientific">Puccinia graminis f. sp. tritici</name>
    <dbReference type="NCBI Taxonomy" id="56615"/>
    <lineage>
        <taxon>Eukaryota</taxon>
        <taxon>Fungi</taxon>
        <taxon>Dikarya</taxon>
        <taxon>Basidiomycota</taxon>
        <taxon>Pucciniomycotina</taxon>
        <taxon>Pucciniomycetes</taxon>
        <taxon>Pucciniales</taxon>
        <taxon>Pucciniaceae</taxon>
        <taxon>Puccinia</taxon>
    </lineage>
</organism>
<evidence type="ECO:0000256" key="1">
    <source>
        <dbReference type="SAM" id="MobiDB-lite"/>
    </source>
</evidence>
<dbReference type="AlphaFoldDB" id="A0A5B0NP75"/>
<dbReference type="EMBL" id="VDEP01000321">
    <property type="protein sequence ID" value="KAA1103646.1"/>
    <property type="molecule type" value="Genomic_DNA"/>
</dbReference>
<reference evidence="2 4" key="1">
    <citation type="submission" date="2019-05" db="EMBL/GenBank/DDBJ databases">
        <title>Emergence of the Ug99 lineage of the wheat stem rust pathogen through somatic hybridization.</title>
        <authorList>
            <person name="Li F."/>
            <person name="Upadhyaya N.M."/>
            <person name="Sperschneider J."/>
            <person name="Matny O."/>
            <person name="Nguyen-Phuc H."/>
            <person name="Mago R."/>
            <person name="Raley C."/>
            <person name="Miller M.E."/>
            <person name="Silverstein K.A.T."/>
            <person name="Henningsen E."/>
            <person name="Hirsch C.D."/>
            <person name="Visser B."/>
            <person name="Pretorius Z.A."/>
            <person name="Steffenson B.J."/>
            <person name="Schwessinger B."/>
            <person name="Dodds P.N."/>
            <person name="Figueroa M."/>
        </authorList>
    </citation>
    <scope>NUCLEOTIDE SEQUENCE [LARGE SCALE GENOMIC DNA]</scope>
    <source>
        <strain evidence="2 4">Ug99</strain>
    </source>
</reference>